<reference evidence="2" key="1">
    <citation type="submission" date="2020-06" db="EMBL/GenBank/DDBJ databases">
        <title>Whole Genome Sequence of Bradyrhizobium sp. Strain 323S2.</title>
        <authorList>
            <person name="Bromfield E.S.P."/>
        </authorList>
    </citation>
    <scope>NUCLEOTIDE SEQUENCE [LARGE SCALE GENOMIC DNA]</scope>
    <source>
        <strain evidence="2">323S2</strain>
    </source>
</reference>
<organism evidence="2">
    <name type="scientific">Bradyrhizobium barranii subsp. barranii</name>
    <dbReference type="NCBI Taxonomy" id="2823807"/>
    <lineage>
        <taxon>Bacteria</taxon>
        <taxon>Pseudomonadati</taxon>
        <taxon>Pseudomonadota</taxon>
        <taxon>Alphaproteobacteria</taxon>
        <taxon>Hyphomicrobiales</taxon>
        <taxon>Nitrobacteraceae</taxon>
        <taxon>Bradyrhizobium</taxon>
        <taxon>Bradyrhizobium barranii</taxon>
    </lineage>
</organism>
<dbReference type="Pfam" id="PF14022">
    <property type="entry name" value="DUF4238"/>
    <property type="match status" value="1"/>
</dbReference>
<accession>A0A7Z0TMD0</accession>
<dbReference type="EMBL" id="JACBFH010000001">
    <property type="protein sequence ID" value="NYY91113.1"/>
    <property type="molecule type" value="Genomic_DNA"/>
</dbReference>
<feature type="signal peptide" evidence="1">
    <location>
        <begin position="1"/>
        <end position="20"/>
    </location>
</feature>
<proteinExistence type="predicted"/>
<keyword evidence="1" id="KW-0732">Signal</keyword>
<evidence type="ECO:0000313" key="2">
    <source>
        <dbReference type="EMBL" id="NYY91113.1"/>
    </source>
</evidence>
<sequence>MAHIRFVLIGCSLVSASLQAALANRNPRHRKEFNRFQDDVGQHVLQLMTATPERWASQVKKARQAGVLENIEDVPYEAVRDLVVNRKLKMAASTSQHAAIELDVFEDLLEVIAQRAWCWLHADEASGGFITSDHPVCLFSNVPPKGLQALATE</sequence>
<comment type="caution">
    <text evidence="2">The sequence shown here is derived from an EMBL/GenBank/DDBJ whole genome shotgun (WGS) entry which is preliminary data.</text>
</comment>
<name>A0A7Z0TMD0_9BRAD</name>
<evidence type="ECO:0000256" key="1">
    <source>
        <dbReference type="SAM" id="SignalP"/>
    </source>
</evidence>
<protein>
    <submittedName>
        <fullName evidence="2">DUF4238 domain-containing protein</fullName>
    </submittedName>
</protein>
<dbReference type="AlphaFoldDB" id="A0A7Z0TMD0"/>
<dbReference type="InterPro" id="IPR025332">
    <property type="entry name" value="DUF4238"/>
</dbReference>
<feature type="chain" id="PRO_5031014346" evidence="1">
    <location>
        <begin position="21"/>
        <end position="153"/>
    </location>
</feature>
<gene>
    <name evidence="2" type="ORF">G6321_22520</name>
</gene>